<dbReference type="InterPro" id="IPR003010">
    <property type="entry name" value="C-N_Hydrolase"/>
</dbReference>
<dbReference type="SUPFAM" id="SSF56317">
    <property type="entry name" value="Carbon-nitrogen hydrolase"/>
    <property type="match status" value="1"/>
</dbReference>
<dbReference type="STRING" id="61595.SAMN05421644_14214"/>
<evidence type="ECO:0000313" key="3">
    <source>
        <dbReference type="EMBL" id="SDY25395.1"/>
    </source>
</evidence>
<keyword evidence="4" id="KW-1185">Reference proteome</keyword>
<dbReference type="Proteomes" id="UP000198672">
    <property type="component" value="Unassembled WGS sequence"/>
</dbReference>
<organism evidence="3 4">
    <name type="scientific">Allochromatium warmingii</name>
    <name type="common">Chromatium warmingii</name>
    <dbReference type="NCBI Taxonomy" id="61595"/>
    <lineage>
        <taxon>Bacteria</taxon>
        <taxon>Pseudomonadati</taxon>
        <taxon>Pseudomonadota</taxon>
        <taxon>Gammaproteobacteria</taxon>
        <taxon>Chromatiales</taxon>
        <taxon>Chromatiaceae</taxon>
        <taxon>Allochromatium</taxon>
    </lineage>
</organism>
<dbReference type="PANTHER" id="PTHR43674:SF2">
    <property type="entry name" value="BETA-UREIDOPROPIONASE"/>
    <property type="match status" value="1"/>
</dbReference>
<feature type="domain" description="CN hydrolase" evidence="2">
    <location>
        <begin position="6"/>
        <end position="266"/>
    </location>
</feature>
<proteinExistence type="predicted"/>
<dbReference type="FunFam" id="3.60.110.10:FF:000010">
    <property type="entry name" value="Carbon-nitrogen hydrolase"/>
    <property type="match status" value="1"/>
</dbReference>
<name>A0A1H3ID70_ALLWA</name>
<dbReference type="RefSeq" id="WP_091334793.1">
    <property type="nucleotide sequence ID" value="NZ_FNOW01000042.1"/>
</dbReference>
<keyword evidence="1" id="KW-0378">Hydrolase</keyword>
<evidence type="ECO:0000313" key="4">
    <source>
        <dbReference type="Proteomes" id="UP000198672"/>
    </source>
</evidence>
<accession>A0A1H3ID70</accession>
<evidence type="ECO:0000256" key="1">
    <source>
        <dbReference type="ARBA" id="ARBA00022801"/>
    </source>
</evidence>
<dbReference type="GO" id="GO:0033388">
    <property type="term" value="P:putrescine biosynthetic process from arginine"/>
    <property type="evidence" value="ECO:0007669"/>
    <property type="project" value="TreeGrafter"/>
</dbReference>
<dbReference type="Gene3D" id="3.60.110.10">
    <property type="entry name" value="Carbon-nitrogen hydrolase"/>
    <property type="match status" value="1"/>
</dbReference>
<dbReference type="PROSITE" id="PS50263">
    <property type="entry name" value="CN_HYDROLASE"/>
    <property type="match status" value="1"/>
</dbReference>
<gene>
    <name evidence="3" type="ORF">SAMN05421644_14214</name>
</gene>
<dbReference type="InterPro" id="IPR036526">
    <property type="entry name" value="C-N_Hydrolase_sf"/>
</dbReference>
<dbReference type="AlphaFoldDB" id="A0A1H3ID70"/>
<protein>
    <submittedName>
        <fullName evidence="3">N-carbamoylputrescine amidase</fullName>
    </submittedName>
</protein>
<dbReference type="EMBL" id="FNOW01000042">
    <property type="protein sequence ID" value="SDY25395.1"/>
    <property type="molecule type" value="Genomic_DNA"/>
</dbReference>
<evidence type="ECO:0000259" key="2">
    <source>
        <dbReference type="PROSITE" id="PS50263"/>
    </source>
</evidence>
<dbReference type="GO" id="GO:0050126">
    <property type="term" value="F:N-carbamoylputrescine amidase activity"/>
    <property type="evidence" value="ECO:0007669"/>
    <property type="project" value="TreeGrafter"/>
</dbReference>
<dbReference type="CDD" id="cd07573">
    <property type="entry name" value="CPA"/>
    <property type="match status" value="1"/>
</dbReference>
<dbReference type="Pfam" id="PF00795">
    <property type="entry name" value="CN_hydrolase"/>
    <property type="match status" value="1"/>
</dbReference>
<dbReference type="PANTHER" id="PTHR43674">
    <property type="entry name" value="NITRILASE C965.09-RELATED"/>
    <property type="match status" value="1"/>
</dbReference>
<dbReference type="OrthoDB" id="9803803at2"/>
<dbReference type="InterPro" id="IPR050345">
    <property type="entry name" value="Aliph_Amidase/BUP"/>
</dbReference>
<reference evidence="4" key="1">
    <citation type="submission" date="2016-10" db="EMBL/GenBank/DDBJ databases">
        <authorList>
            <person name="Varghese N."/>
            <person name="Submissions S."/>
        </authorList>
    </citation>
    <scope>NUCLEOTIDE SEQUENCE [LARGE SCALE GENOMIC DNA]</scope>
    <source>
        <strain evidence="4">DSM 173</strain>
    </source>
</reference>
<sequence>MPRPFLTLALVQQSDQGSTAANLEDCEAAIRAASIRGCALVLLPELHTGPYFCQSENSDLFDLAEPIPGPTTERLSALARELELVIVGSLFEQRAPGLYHNTAIVIDTDGALVGIYRKMHIPDVPGCYEKFYFTPGDLGFNPVDTAVGRLGVLSGWDQWFPEAARALTLAGAQILLYPSSIGTSPNETPEERERQIQAWTLIQRGHAIANGLSVAACNRVGHEPDPNGITSGMNFWGNSFVCGPQGELLAQADDQAPKLLVAHVDLTRTEPARRLWPFLRDRRIDAYGDLARRFRD</sequence>